<evidence type="ECO:0000256" key="1">
    <source>
        <dbReference type="SAM" id="SignalP"/>
    </source>
</evidence>
<protein>
    <submittedName>
        <fullName evidence="3">C6 domain-containing protein</fullName>
    </submittedName>
</protein>
<proteinExistence type="predicted"/>
<reference evidence="3" key="2">
    <citation type="submission" date="2020-10" db="UniProtKB">
        <authorList>
            <consortium name="WormBaseParasite"/>
        </authorList>
    </citation>
    <scope>IDENTIFICATION</scope>
</reference>
<feature type="chain" id="PRO_5028946216" evidence="1">
    <location>
        <begin position="17"/>
        <end position="239"/>
    </location>
</feature>
<dbReference type="Proteomes" id="UP000492821">
    <property type="component" value="Unassembled WGS sequence"/>
</dbReference>
<dbReference type="AlphaFoldDB" id="A0A7E4UUR3"/>
<organism evidence="2 3">
    <name type="scientific">Panagrellus redivivus</name>
    <name type="common">Microworm</name>
    <dbReference type="NCBI Taxonomy" id="6233"/>
    <lineage>
        <taxon>Eukaryota</taxon>
        <taxon>Metazoa</taxon>
        <taxon>Ecdysozoa</taxon>
        <taxon>Nematoda</taxon>
        <taxon>Chromadorea</taxon>
        <taxon>Rhabditida</taxon>
        <taxon>Tylenchina</taxon>
        <taxon>Panagrolaimomorpha</taxon>
        <taxon>Panagrolaimoidea</taxon>
        <taxon>Panagrolaimidae</taxon>
        <taxon>Panagrellus</taxon>
    </lineage>
</organism>
<keyword evidence="1" id="KW-0732">Signal</keyword>
<evidence type="ECO:0000313" key="3">
    <source>
        <dbReference type="WBParaSite" id="Pan_g13099.t1"/>
    </source>
</evidence>
<dbReference type="WBParaSite" id="Pan_g13099.t1">
    <property type="protein sequence ID" value="Pan_g13099.t1"/>
    <property type="gene ID" value="Pan_g13099"/>
</dbReference>
<name>A0A7E4UUR3_PANRE</name>
<keyword evidence="2" id="KW-1185">Reference proteome</keyword>
<reference evidence="2" key="1">
    <citation type="journal article" date="2013" name="Genetics">
        <title>The draft genome and transcriptome of Panagrellus redivivus are shaped by the harsh demands of a free-living lifestyle.</title>
        <authorList>
            <person name="Srinivasan J."/>
            <person name="Dillman A.R."/>
            <person name="Macchietto M.G."/>
            <person name="Heikkinen L."/>
            <person name="Lakso M."/>
            <person name="Fracchia K.M."/>
            <person name="Antoshechkin I."/>
            <person name="Mortazavi A."/>
            <person name="Wong G."/>
            <person name="Sternberg P.W."/>
        </authorList>
    </citation>
    <scope>NUCLEOTIDE SEQUENCE [LARGE SCALE GENOMIC DNA]</scope>
    <source>
        <strain evidence="2">MT8872</strain>
    </source>
</reference>
<accession>A0A7E4UUR3</accession>
<sequence>MKLFCILLLCAFVALSVQDYGGVVYPTDCPGGGSDCFGKVFNESKTLMELFMNLRKNFPHAEVTMDIQEEAKREPEKRCLLCKDPASTGGEDAFDLSAVGTDEKGCKIKELKCKNSGFTIGGTNSAKGVITCKDNEKWSFGALELPQSPCVKTNCAKCIVPVTTGYQITKLANVDTGCLGYSVFCGTEAGAVSSLHIAGTASLTGIAVVCNDKTEWSYKTAEKVAPKSISAGKPFCEQN</sequence>
<evidence type="ECO:0000313" key="2">
    <source>
        <dbReference type="Proteomes" id="UP000492821"/>
    </source>
</evidence>
<feature type="signal peptide" evidence="1">
    <location>
        <begin position="1"/>
        <end position="16"/>
    </location>
</feature>